<organism evidence="3 4">
    <name type="scientific">Trinickia dinghuensis</name>
    <dbReference type="NCBI Taxonomy" id="2291023"/>
    <lineage>
        <taxon>Bacteria</taxon>
        <taxon>Pseudomonadati</taxon>
        <taxon>Pseudomonadota</taxon>
        <taxon>Betaproteobacteria</taxon>
        <taxon>Burkholderiales</taxon>
        <taxon>Burkholderiaceae</taxon>
        <taxon>Trinickia</taxon>
    </lineage>
</organism>
<keyword evidence="4" id="KW-1185">Reference proteome</keyword>
<evidence type="ECO:0000256" key="2">
    <source>
        <dbReference type="SAM" id="SignalP"/>
    </source>
</evidence>
<gene>
    <name evidence="3" type="ORF">DWV00_12770</name>
</gene>
<dbReference type="Proteomes" id="UP000256838">
    <property type="component" value="Unassembled WGS sequence"/>
</dbReference>
<comment type="caution">
    <text evidence="3">The sequence shown here is derived from an EMBL/GenBank/DDBJ whole genome shotgun (WGS) entry which is preliminary data.</text>
</comment>
<evidence type="ECO:0000256" key="1">
    <source>
        <dbReference type="SAM" id="MobiDB-lite"/>
    </source>
</evidence>
<accession>A0A3D8JYS5</accession>
<feature type="region of interest" description="Disordered" evidence="1">
    <location>
        <begin position="84"/>
        <end position="105"/>
    </location>
</feature>
<proteinExistence type="predicted"/>
<protein>
    <submittedName>
        <fullName evidence="3">DUF4148 domain-containing protein</fullName>
    </submittedName>
</protein>
<dbReference type="OrthoDB" id="9099264at2"/>
<evidence type="ECO:0000313" key="4">
    <source>
        <dbReference type="Proteomes" id="UP000256838"/>
    </source>
</evidence>
<dbReference type="AlphaFoldDB" id="A0A3D8JYS5"/>
<dbReference type="EMBL" id="QRGA01000007">
    <property type="protein sequence ID" value="RDU98198.1"/>
    <property type="molecule type" value="Genomic_DNA"/>
</dbReference>
<feature type="chain" id="PRO_5017592172" evidence="2">
    <location>
        <begin position="23"/>
        <end position="105"/>
    </location>
</feature>
<keyword evidence="2" id="KW-0732">Signal</keyword>
<feature type="compositionally biased region" description="Polar residues" evidence="1">
    <location>
        <begin position="85"/>
        <end position="105"/>
    </location>
</feature>
<evidence type="ECO:0000313" key="3">
    <source>
        <dbReference type="EMBL" id="RDU98198.1"/>
    </source>
</evidence>
<dbReference type="RefSeq" id="WP_115533959.1">
    <property type="nucleotide sequence ID" value="NZ_QRGA01000007.1"/>
</dbReference>
<feature type="signal peptide" evidence="2">
    <location>
        <begin position="1"/>
        <end position="22"/>
    </location>
</feature>
<dbReference type="Pfam" id="PF13663">
    <property type="entry name" value="DUF4148"/>
    <property type="match status" value="1"/>
</dbReference>
<sequence>MKALIKAVLIACTLSAPVFAFAQATNAPLTRAQVRADLIRVEQAGYHPDASDPNYPDDIQAAEAKIAAQGQAAEMNAVGGVPMASASQAGSPVALSDTQSLFAHP</sequence>
<reference evidence="3 4" key="1">
    <citation type="submission" date="2018-08" db="EMBL/GenBank/DDBJ databases">
        <title>Paraburkholderia sp. DHOM06 isolated from forest soil.</title>
        <authorList>
            <person name="Gao Z.-H."/>
            <person name="Qiu L.-H."/>
        </authorList>
    </citation>
    <scope>NUCLEOTIDE SEQUENCE [LARGE SCALE GENOMIC DNA]</scope>
    <source>
        <strain evidence="3 4">DHOM06</strain>
    </source>
</reference>
<dbReference type="InterPro" id="IPR025421">
    <property type="entry name" value="DUF4148"/>
</dbReference>
<name>A0A3D8JYS5_9BURK</name>